<comment type="cofactor">
    <cofactor evidence="1">
        <name>Fe(2+)</name>
        <dbReference type="ChEBI" id="CHEBI:29033"/>
    </cofactor>
</comment>
<name>A0A2K9PT62_9FLAO</name>
<evidence type="ECO:0000256" key="1">
    <source>
        <dbReference type="ARBA" id="ARBA00001954"/>
    </source>
</evidence>
<dbReference type="KEGG" id="fek:C1H87_16685"/>
<gene>
    <name evidence="5" type="ORF">C1H87_16685</name>
</gene>
<dbReference type="SUPFAM" id="SSF51197">
    <property type="entry name" value="Clavaminate synthase-like"/>
    <property type="match status" value="1"/>
</dbReference>
<organism evidence="5 6">
    <name type="scientific">Flavivirga eckloniae</name>
    <dbReference type="NCBI Taxonomy" id="1803846"/>
    <lineage>
        <taxon>Bacteria</taxon>
        <taxon>Pseudomonadati</taxon>
        <taxon>Bacteroidota</taxon>
        <taxon>Flavobacteriia</taxon>
        <taxon>Flavobacteriales</taxon>
        <taxon>Flavobacteriaceae</taxon>
        <taxon>Flavivirga</taxon>
    </lineage>
</organism>
<dbReference type="OrthoDB" id="9769888at2"/>
<dbReference type="Pfam" id="PF02668">
    <property type="entry name" value="TauD"/>
    <property type="match status" value="1"/>
</dbReference>
<keyword evidence="2" id="KW-0560">Oxidoreductase</keyword>
<reference evidence="5 6" key="1">
    <citation type="submission" date="2018-01" db="EMBL/GenBank/DDBJ databases">
        <title>Complete genome sequence of Flavivirga eckloniae ECD14 isolated from seaweed Ecklonia cava.</title>
        <authorList>
            <person name="Lee J.H."/>
            <person name="Baik K.S."/>
            <person name="Seong C.N."/>
        </authorList>
    </citation>
    <scope>NUCLEOTIDE SEQUENCE [LARGE SCALE GENOMIC DNA]</scope>
    <source>
        <strain evidence="5 6">ECD14</strain>
    </source>
</reference>
<dbReference type="GO" id="GO:0017000">
    <property type="term" value="P:antibiotic biosynthetic process"/>
    <property type="evidence" value="ECO:0007669"/>
    <property type="project" value="UniProtKB-KW"/>
</dbReference>
<dbReference type="GO" id="GO:0016706">
    <property type="term" value="F:2-oxoglutarate-dependent dioxygenase activity"/>
    <property type="evidence" value="ECO:0007669"/>
    <property type="project" value="UniProtKB-ARBA"/>
</dbReference>
<evidence type="ECO:0000256" key="3">
    <source>
        <dbReference type="ARBA" id="ARBA00023194"/>
    </source>
</evidence>
<evidence type="ECO:0000256" key="2">
    <source>
        <dbReference type="ARBA" id="ARBA00023002"/>
    </source>
</evidence>
<dbReference type="InterPro" id="IPR042098">
    <property type="entry name" value="TauD-like_sf"/>
</dbReference>
<keyword evidence="3" id="KW-0045">Antibiotic biosynthesis</keyword>
<keyword evidence="5" id="KW-0223">Dioxygenase</keyword>
<dbReference type="InterPro" id="IPR003819">
    <property type="entry name" value="TauD/TfdA-like"/>
</dbReference>
<dbReference type="RefSeq" id="WP_102756904.1">
    <property type="nucleotide sequence ID" value="NZ_CP025791.1"/>
</dbReference>
<protein>
    <submittedName>
        <fullName evidence="5">Taurine catabolism dioxygenase TauD</fullName>
    </submittedName>
</protein>
<dbReference type="Proteomes" id="UP000235826">
    <property type="component" value="Chromosome"/>
</dbReference>
<proteinExistence type="predicted"/>
<evidence type="ECO:0000259" key="4">
    <source>
        <dbReference type="Pfam" id="PF02668"/>
    </source>
</evidence>
<dbReference type="AlphaFoldDB" id="A0A2K9PT62"/>
<dbReference type="PANTHER" id="PTHR10696:SF56">
    <property type="entry name" value="TAUD_TFDA-LIKE DOMAIN-CONTAINING PROTEIN"/>
    <property type="match status" value="1"/>
</dbReference>
<feature type="domain" description="TauD/TfdA-like" evidence="4">
    <location>
        <begin position="45"/>
        <end position="326"/>
    </location>
</feature>
<evidence type="ECO:0000313" key="5">
    <source>
        <dbReference type="EMBL" id="AUP80252.1"/>
    </source>
</evidence>
<sequence>MNNQTENLDTKSLERLLLDESISASFIKKSLSFPLVIINNDENQQLADWILDNEEDFNSNLQKYGAILCRDFKVETVEKFQSLTEMFPNDFLDYNILSSPRYEVTNNVYVSTACPEDQSIGMHSESSYALNHPNRIVFCCIIPPKVKGETPIADNRLIIKNMSPDLVKKFLNLGVMYKRNLTGFLSKSWEDVFQTSDRKKVEKQCELNGMSYNWKSDSHLELTWTKKGVWKHPETGDITWFNHALFFNKYSLNKDLLSFITSDNELPSNTFFGDGTEITKEEIEHIKEAYKKATIEFRWKKDDVLFLDNMLMSHGRNPYQGERKIVVSIS</sequence>
<keyword evidence="6" id="KW-1185">Reference proteome</keyword>
<dbReference type="InterPro" id="IPR050411">
    <property type="entry name" value="AlphaKG_dependent_hydroxylases"/>
</dbReference>
<dbReference type="PANTHER" id="PTHR10696">
    <property type="entry name" value="GAMMA-BUTYROBETAINE HYDROXYLASE-RELATED"/>
    <property type="match status" value="1"/>
</dbReference>
<accession>A0A2K9PT62</accession>
<dbReference type="EMBL" id="CP025791">
    <property type="protein sequence ID" value="AUP80252.1"/>
    <property type="molecule type" value="Genomic_DNA"/>
</dbReference>
<evidence type="ECO:0000313" key="6">
    <source>
        <dbReference type="Proteomes" id="UP000235826"/>
    </source>
</evidence>
<dbReference type="Gene3D" id="3.60.130.10">
    <property type="entry name" value="Clavaminate synthase-like"/>
    <property type="match status" value="1"/>
</dbReference>